<sequence>MKIEKIKIENFRSLNSIDFLLDNFLVIFGKNNEGKSNVLRAIKRFDEILEYSIDRENRYSKTKGVRLNFLYPRYDKVNNIENDIPVEIMQLHTTKKTTNIIVGFLLNDSEVNTLNGLLTSTSKATKKIEVAVSYSRDLDCKIAVKLKENGRSLSVLKNVFITLNFIRENFTINYIPSVRTEEDAMRIIENIIDDRLKDLKDNEEFHEALEKINDLQSSLLNELADQIEPDLKSYLPNIRSVDIVSSTQNLFRVMRRNIDIRINDGKNTSLVDKGDGIKSLVALSLFQRKNEKSGLLMIDEPEAHLHSGAINEIRNRIISDIEDRQILISSHHQIFVDRNHFDHNAILSSGRMHKAKDIRMIREELGIKLSENLLNAELVILVEGETDKQFFTKILELKNKKYIKLLDENRVIIDSLQGTPNLINKLSFYNSGLCKIICILDNDVATERVVDEVQEKNISSNSIYTIPKLEKDEAELEDLYEDTYIFSIVDKFFNLKGSIHRSNVGVKMKFTNKLSKILDTYGKNLKNKDENAFKWYLINDIKTLDEDTFLSKSSKDFLDPIISEIDSLLRGK</sequence>
<keyword evidence="3" id="KW-0378">Hydrolase</keyword>
<evidence type="ECO:0000259" key="2">
    <source>
        <dbReference type="Pfam" id="PF20469"/>
    </source>
</evidence>
<accession>A0A1M7KJD8</accession>
<gene>
    <name evidence="3" type="ORF">SAMN02745189_02559</name>
</gene>
<dbReference type="PANTHER" id="PTHR43581:SF4">
    <property type="entry name" value="ATP_GTP PHOSPHATASE"/>
    <property type="match status" value="1"/>
</dbReference>
<evidence type="ECO:0000259" key="1">
    <source>
        <dbReference type="Pfam" id="PF13175"/>
    </source>
</evidence>
<protein>
    <submittedName>
        <fullName evidence="3">Predicted ATP-dependent endonuclease of the OLD family, contains P-loop ATPase and TOPRIM domains</fullName>
    </submittedName>
</protein>
<feature type="domain" description="Endonuclease GajA/Old nuclease/RecF-like AAA" evidence="1">
    <location>
        <begin position="1"/>
        <end position="334"/>
    </location>
</feature>
<dbReference type="GO" id="GO:0004519">
    <property type="term" value="F:endonuclease activity"/>
    <property type="evidence" value="ECO:0007669"/>
    <property type="project" value="UniProtKB-KW"/>
</dbReference>
<dbReference type="EMBL" id="FRCF01000019">
    <property type="protein sequence ID" value="SHM65508.1"/>
    <property type="molecule type" value="Genomic_DNA"/>
</dbReference>
<keyword evidence="4" id="KW-1185">Reference proteome</keyword>
<dbReference type="SUPFAM" id="SSF52540">
    <property type="entry name" value="P-loop containing nucleoside triphosphate hydrolases"/>
    <property type="match status" value="1"/>
</dbReference>
<keyword evidence="3" id="KW-0540">Nuclease</keyword>
<dbReference type="STRING" id="1123231.SAMN02745189_02559"/>
<dbReference type="Pfam" id="PF20469">
    <property type="entry name" value="OLD-like_TOPRIM"/>
    <property type="match status" value="1"/>
</dbReference>
<dbReference type="Pfam" id="PF13175">
    <property type="entry name" value="AAA_15"/>
    <property type="match status" value="1"/>
</dbReference>
<proteinExistence type="predicted"/>
<dbReference type="InterPro" id="IPR041685">
    <property type="entry name" value="AAA_GajA/Old/RecF-like"/>
</dbReference>
<dbReference type="Gene3D" id="3.40.50.300">
    <property type="entry name" value="P-loop containing nucleotide triphosphate hydrolases"/>
    <property type="match status" value="1"/>
</dbReference>
<feature type="domain" description="OLD protein-like TOPRIM" evidence="2">
    <location>
        <begin position="376"/>
        <end position="443"/>
    </location>
</feature>
<evidence type="ECO:0000313" key="3">
    <source>
        <dbReference type="EMBL" id="SHM65508.1"/>
    </source>
</evidence>
<name>A0A1M7KJD8_9BACL</name>
<dbReference type="InterPro" id="IPR034139">
    <property type="entry name" value="TOPRIM_OLD"/>
</dbReference>
<keyword evidence="3" id="KW-0255">Endonuclease</keyword>
<dbReference type="InterPro" id="IPR027417">
    <property type="entry name" value="P-loop_NTPase"/>
</dbReference>
<dbReference type="PANTHER" id="PTHR43581">
    <property type="entry name" value="ATP/GTP PHOSPHATASE"/>
    <property type="match status" value="1"/>
</dbReference>
<dbReference type="OrthoDB" id="308933at2"/>
<dbReference type="AlphaFoldDB" id="A0A1M7KJD8"/>
<evidence type="ECO:0000313" key="4">
    <source>
        <dbReference type="Proteomes" id="UP000184206"/>
    </source>
</evidence>
<dbReference type="RefSeq" id="WP_072710952.1">
    <property type="nucleotide sequence ID" value="NZ_FRCF01000019.1"/>
</dbReference>
<reference evidence="3 4" key="1">
    <citation type="submission" date="2016-11" db="EMBL/GenBank/DDBJ databases">
        <authorList>
            <person name="Jaros S."/>
            <person name="Januszkiewicz K."/>
            <person name="Wedrychowicz H."/>
        </authorList>
    </citation>
    <scope>NUCLEOTIDE SEQUENCE [LARGE SCALE GENOMIC DNA]</scope>
    <source>
        <strain evidence="3 4">DSM 16010</strain>
    </source>
</reference>
<dbReference type="InterPro" id="IPR051396">
    <property type="entry name" value="Bact_Antivir_Def_Nuclease"/>
</dbReference>
<organism evidence="3 4">
    <name type="scientific">Lacicoccus alkaliphilus DSM 16010</name>
    <dbReference type="NCBI Taxonomy" id="1123231"/>
    <lineage>
        <taxon>Bacteria</taxon>
        <taxon>Bacillati</taxon>
        <taxon>Bacillota</taxon>
        <taxon>Bacilli</taxon>
        <taxon>Bacillales</taxon>
        <taxon>Salinicoccaceae</taxon>
        <taxon>Lacicoccus</taxon>
    </lineage>
</organism>
<dbReference type="Proteomes" id="UP000184206">
    <property type="component" value="Unassembled WGS sequence"/>
</dbReference>